<evidence type="ECO:0000256" key="2">
    <source>
        <dbReference type="SAM" id="Coils"/>
    </source>
</evidence>
<evidence type="ECO:0000313" key="7">
    <source>
        <dbReference type="Proteomes" id="UP001489004"/>
    </source>
</evidence>
<proteinExistence type="predicted"/>
<keyword evidence="4" id="KW-0812">Transmembrane</keyword>
<dbReference type="InterPro" id="IPR019734">
    <property type="entry name" value="TPR_rpt"/>
</dbReference>
<dbReference type="PROSITE" id="PS50005">
    <property type="entry name" value="TPR"/>
    <property type="match status" value="1"/>
</dbReference>
<feature type="coiled-coil region" evidence="2">
    <location>
        <begin position="507"/>
        <end position="537"/>
    </location>
</feature>
<dbReference type="InterPro" id="IPR011990">
    <property type="entry name" value="TPR-like_helical_dom_sf"/>
</dbReference>
<reference evidence="6 7" key="1">
    <citation type="journal article" date="2024" name="Nat. Commun.">
        <title>Phylogenomics reveals the evolutionary origins of lichenization in chlorophyte algae.</title>
        <authorList>
            <person name="Puginier C."/>
            <person name="Libourel C."/>
            <person name="Otte J."/>
            <person name="Skaloud P."/>
            <person name="Haon M."/>
            <person name="Grisel S."/>
            <person name="Petersen M."/>
            <person name="Berrin J.G."/>
            <person name="Delaux P.M."/>
            <person name="Dal Grande F."/>
            <person name="Keller J."/>
        </authorList>
    </citation>
    <scope>NUCLEOTIDE SEQUENCE [LARGE SCALE GENOMIC DNA]</scope>
    <source>
        <strain evidence="6 7">SAG 2043</strain>
    </source>
</reference>
<evidence type="ECO:0000256" key="3">
    <source>
        <dbReference type="SAM" id="MobiDB-lite"/>
    </source>
</evidence>
<dbReference type="Proteomes" id="UP001489004">
    <property type="component" value="Unassembled WGS sequence"/>
</dbReference>
<feature type="transmembrane region" description="Helical" evidence="4">
    <location>
        <begin position="59"/>
        <end position="81"/>
    </location>
</feature>
<dbReference type="AlphaFoldDB" id="A0AAW1QRE1"/>
<keyword evidence="4" id="KW-1133">Transmembrane helix</keyword>
<sequence>MLLAVYTVAATAGALAAVTGVVAELRKRSAAQTGNQDARVEQAQPAQGKNGSASSPSNAALVVTILLALMGVMTGLSYTGVLHKLPWLRSGSVRACGKPAGSLRIAPYGDLFGFEHPIITSSSTAQQLFNLGMLQEWNYNQEEALHAFQQAAAEDPTAAMPYWGQTYALGPGANRAVVPAAVMYPAFTPDDFPACFEAAQMALTNAKLALEKQPDLQLAQKELAYAEAAVKRFAKGSERQPQRDAAEQAYAAAMRDIGYKYADQHALAIAAESYMNLSPWDYYEDGVLRPTAEVAEKLLREVLEIEPLNPLALHLHIHIAEAASPLRDTPVTAARAEASADAMTSIDGVHNAHLGHLIHMPSHTYVRIGRYHDAVEANIRAWAADYWDNQHCRNAYIPEHNMDLLVYAAGMAGQFETAKLYSQRLRTFNEDMPSSSYSNTYYWVHLVTTYIMYAQWEDILAIKAVPHEARALCMAGGYEYALVVFHYARTLALAAKAAELQSRAPGAQQAQQAQRRAEEENAKLKAAATDVVEEEKTYPGPGLGIYSCEHRRLTDIYVHMADARIAWLRSKQAKAEAVLQAAAELEDQLAYMEPPRLFQPVRQCWGHVLLNATKPGEAQQVFEQDLARNPRNGWSLFGLVRSLEAQGKPCAAQREDLNAAWAHADAPLTSSCASFAL</sequence>
<comment type="caution">
    <text evidence="6">The sequence shown here is derived from an EMBL/GenBank/DDBJ whole genome shotgun (WGS) entry which is preliminary data.</text>
</comment>
<evidence type="ECO:0000313" key="6">
    <source>
        <dbReference type="EMBL" id="KAK9824022.1"/>
    </source>
</evidence>
<keyword evidence="2" id="KW-0175">Coiled coil</keyword>
<feature type="compositionally biased region" description="Polar residues" evidence="3">
    <location>
        <begin position="44"/>
        <end position="56"/>
    </location>
</feature>
<evidence type="ECO:0000256" key="4">
    <source>
        <dbReference type="SAM" id="Phobius"/>
    </source>
</evidence>
<keyword evidence="4" id="KW-0472">Membrane</keyword>
<name>A0AAW1QRE1_9CHLO</name>
<feature type="chain" id="PRO_5043441464" evidence="5">
    <location>
        <begin position="17"/>
        <end position="677"/>
    </location>
</feature>
<feature type="repeat" description="TPR" evidence="1">
    <location>
        <begin position="125"/>
        <end position="158"/>
    </location>
</feature>
<evidence type="ECO:0000256" key="5">
    <source>
        <dbReference type="SAM" id="SignalP"/>
    </source>
</evidence>
<keyword evidence="1" id="KW-0802">TPR repeat</keyword>
<feature type="signal peptide" evidence="5">
    <location>
        <begin position="1"/>
        <end position="16"/>
    </location>
</feature>
<organism evidence="6 7">
    <name type="scientific">[Myrmecia] bisecta</name>
    <dbReference type="NCBI Taxonomy" id="41462"/>
    <lineage>
        <taxon>Eukaryota</taxon>
        <taxon>Viridiplantae</taxon>
        <taxon>Chlorophyta</taxon>
        <taxon>core chlorophytes</taxon>
        <taxon>Trebouxiophyceae</taxon>
        <taxon>Trebouxiales</taxon>
        <taxon>Trebouxiaceae</taxon>
        <taxon>Myrmecia</taxon>
    </lineage>
</organism>
<gene>
    <name evidence="6" type="ORF">WJX72_007032</name>
</gene>
<keyword evidence="5" id="KW-0732">Signal</keyword>
<dbReference type="PANTHER" id="PTHR45588">
    <property type="entry name" value="TPR DOMAIN-CONTAINING PROTEIN"/>
    <property type="match status" value="1"/>
</dbReference>
<dbReference type="SUPFAM" id="SSF48452">
    <property type="entry name" value="TPR-like"/>
    <property type="match status" value="1"/>
</dbReference>
<protein>
    <submittedName>
        <fullName evidence="6">Uncharacterized protein</fullName>
    </submittedName>
</protein>
<evidence type="ECO:0000256" key="1">
    <source>
        <dbReference type="PROSITE-ProRule" id="PRU00339"/>
    </source>
</evidence>
<keyword evidence="7" id="KW-1185">Reference proteome</keyword>
<dbReference type="Gene3D" id="1.25.40.10">
    <property type="entry name" value="Tetratricopeptide repeat domain"/>
    <property type="match status" value="1"/>
</dbReference>
<accession>A0AAW1QRE1</accession>
<dbReference type="PANTHER" id="PTHR45588:SF1">
    <property type="entry name" value="WW DOMAIN-CONTAINING PROTEIN"/>
    <property type="match status" value="1"/>
</dbReference>
<dbReference type="EMBL" id="JALJOR010000002">
    <property type="protein sequence ID" value="KAK9824022.1"/>
    <property type="molecule type" value="Genomic_DNA"/>
</dbReference>
<feature type="region of interest" description="Disordered" evidence="3">
    <location>
        <begin position="32"/>
        <end position="56"/>
    </location>
</feature>